<reference evidence="14" key="1">
    <citation type="submission" date="2019-06" db="EMBL/GenBank/DDBJ databases">
        <authorList>
            <person name="Zheng W."/>
        </authorList>
    </citation>
    <scope>NUCLEOTIDE SEQUENCE</scope>
    <source>
        <strain evidence="14">QDHG01</strain>
    </source>
</reference>
<feature type="transmembrane region" description="Helical" evidence="12">
    <location>
        <begin position="154"/>
        <end position="174"/>
    </location>
</feature>
<dbReference type="InterPro" id="IPR033885">
    <property type="entry name" value="AlkB/XylM"/>
</dbReference>
<evidence type="ECO:0000256" key="12">
    <source>
        <dbReference type="SAM" id="Phobius"/>
    </source>
</evidence>
<keyword evidence="4" id="KW-0997">Cell inner membrane</keyword>
<evidence type="ECO:0000256" key="7">
    <source>
        <dbReference type="ARBA" id="ARBA00022989"/>
    </source>
</evidence>
<keyword evidence="11 12" id="KW-0472">Membrane</keyword>
<keyword evidence="7 12" id="KW-1133">Transmembrane helix</keyword>
<dbReference type="GO" id="GO:0046872">
    <property type="term" value="F:metal ion binding"/>
    <property type="evidence" value="ECO:0007669"/>
    <property type="project" value="UniProtKB-KW"/>
</dbReference>
<keyword evidence="3" id="KW-1003">Cell membrane</keyword>
<accession>A0A8J8T2B5</accession>
<feature type="transmembrane region" description="Helical" evidence="12">
    <location>
        <begin position="238"/>
        <end position="259"/>
    </location>
</feature>
<evidence type="ECO:0000256" key="4">
    <source>
        <dbReference type="ARBA" id="ARBA00022519"/>
    </source>
</evidence>
<keyword evidence="8" id="KW-0560">Oxidoreductase</keyword>
<feature type="transmembrane region" description="Helical" evidence="12">
    <location>
        <begin position="131"/>
        <end position="148"/>
    </location>
</feature>
<evidence type="ECO:0000256" key="1">
    <source>
        <dbReference type="ARBA" id="ARBA00004429"/>
    </source>
</evidence>
<evidence type="ECO:0000256" key="9">
    <source>
        <dbReference type="ARBA" id="ARBA00023004"/>
    </source>
</evidence>
<keyword evidence="10" id="KW-0503">Monooxygenase</keyword>
<evidence type="ECO:0000256" key="11">
    <source>
        <dbReference type="ARBA" id="ARBA00023136"/>
    </source>
</evidence>
<feature type="transmembrane region" description="Helical" evidence="12">
    <location>
        <begin position="12"/>
        <end position="34"/>
    </location>
</feature>
<dbReference type="PANTHER" id="PTHR38674:SF1">
    <property type="entry name" value="ALKANE 1-MONOOXYGENASE 1"/>
    <property type="match status" value="1"/>
</dbReference>
<evidence type="ECO:0000256" key="5">
    <source>
        <dbReference type="ARBA" id="ARBA00022692"/>
    </source>
</evidence>
<protein>
    <recommendedName>
        <fullName evidence="13">Fatty acid desaturase domain-containing protein</fullName>
    </recommendedName>
</protein>
<evidence type="ECO:0000313" key="15">
    <source>
        <dbReference type="Proteomes" id="UP000785679"/>
    </source>
</evidence>
<dbReference type="InterPro" id="IPR005804">
    <property type="entry name" value="FA_desaturase_dom"/>
</dbReference>
<proteinExistence type="inferred from homology"/>
<organism evidence="14 15">
    <name type="scientific">Halteria grandinella</name>
    <dbReference type="NCBI Taxonomy" id="5974"/>
    <lineage>
        <taxon>Eukaryota</taxon>
        <taxon>Sar</taxon>
        <taxon>Alveolata</taxon>
        <taxon>Ciliophora</taxon>
        <taxon>Intramacronucleata</taxon>
        <taxon>Spirotrichea</taxon>
        <taxon>Stichotrichia</taxon>
        <taxon>Sporadotrichida</taxon>
        <taxon>Halteriidae</taxon>
        <taxon>Halteria</taxon>
    </lineage>
</organism>
<sequence length="262" mass="30220">MLVGVSNGTLGATVWDFTILLVSSIIPAVSVPCTSHELYHRRNRFFKILGLIGHMKFFSGHIPIYHNEQHHKYTGIRGKDPGFPPRGTTAFDIVEFLGFWGFMETYRFEDSKLKKRGVTGSMDRLLANRVVRYRVIEIIYLIALYFTLGWKALLFQLLFAQISLTILSTTNLFVYKPYQILDTVENSPTLPFGYSAAFLCAWCPPIWRKIMDPMLDAIDRGEKMSEQEVKKQKRVLDLYLTSVWIILTFVQFFIIGINIPSF</sequence>
<comment type="caution">
    <text evidence="14">The sequence shown here is derived from an EMBL/GenBank/DDBJ whole genome shotgun (WGS) entry which is preliminary data.</text>
</comment>
<keyword evidence="6" id="KW-0479">Metal-binding</keyword>
<name>A0A8J8T2B5_HALGN</name>
<feature type="domain" description="Fatty acid desaturase" evidence="13">
    <location>
        <begin position="31"/>
        <end position="170"/>
    </location>
</feature>
<keyword evidence="9" id="KW-0408">Iron</keyword>
<dbReference type="GO" id="GO:0005886">
    <property type="term" value="C:plasma membrane"/>
    <property type="evidence" value="ECO:0007669"/>
    <property type="project" value="UniProtKB-SubCell"/>
</dbReference>
<evidence type="ECO:0000313" key="14">
    <source>
        <dbReference type="EMBL" id="TNV78873.1"/>
    </source>
</evidence>
<keyword evidence="5 12" id="KW-0812">Transmembrane</keyword>
<dbReference type="Proteomes" id="UP000785679">
    <property type="component" value="Unassembled WGS sequence"/>
</dbReference>
<dbReference type="AlphaFoldDB" id="A0A8J8T2B5"/>
<evidence type="ECO:0000259" key="13">
    <source>
        <dbReference type="Pfam" id="PF00487"/>
    </source>
</evidence>
<dbReference type="GO" id="GO:0006629">
    <property type="term" value="P:lipid metabolic process"/>
    <property type="evidence" value="ECO:0007669"/>
    <property type="project" value="InterPro"/>
</dbReference>
<dbReference type="OrthoDB" id="507375at2759"/>
<evidence type="ECO:0000256" key="3">
    <source>
        <dbReference type="ARBA" id="ARBA00022475"/>
    </source>
</evidence>
<dbReference type="PANTHER" id="PTHR38674">
    <property type="entry name" value="ALKANE 1-MONOOXYGENASE 1"/>
    <property type="match status" value="1"/>
</dbReference>
<evidence type="ECO:0000256" key="8">
    <source>
        <dbReference type="ARBA" id="ARBA00023002"/>
    </source>
</evidence>
<evidence type="ECO:0000256" key="6">
    <source>
        <dbReference type="ARBA" id="ARBA00022723"/>
    </source>
</evidence>
<evidence type="ECO:0000256" key="10">
    <source>
        <dbReference type="ARBA" id="ARBA00023033"/>
    </source>
</evidence>
<dbReference type="Pfam" id="PF00487">
    <property type="entry name" value="FA_desaturase"/>
    <property type="match status" value="1"/>
</dbReference>
<evidence type="ECO:0000256" key="2">
    <source>
        <dbReference type="ARBA" id="ARBA00010823"/>
    </source>
</evidence>
<keyword evidence="15" id="KW-1185">Reference proteome</keyword>
<dbReference type="EMBL" id="RRYP01009711">
    <property type="protein sequence ID" value="TNV78873.1"/>
    <property type="molecule type" value="Genomic_DNA"/>
</dbReference>
<comment type="similarity">
    <text evidence="2">Belongs to the fatty acid desaturase type 1 family. AlkB subfamily.</text>
</comment>
<comment type="subcellular location">
    <subcellularLocation>
        <location evidence="1">Cell inner membrane</location>
        <topology evidence="1">Multi-pass membrane protein</topology>
    </subcellularLocation>
</comment>
<dbReference type="GO" id="GO:0004497">
    <property type="term" value="F:monooxygenase activity"/>
    <property type="evidence" value="ECO:0007669"/>
    <property type="project" value="UniProtKB-KW"/>
</dbReference>
<gene>
    <name evidence="14" type="ORF">FGO68_gene9103</name>
</gene>